<evidence type="ECO:0000256" key="1">
    <source>
        <dbReference type="SAM" id="MobiDB-lite"/>
    </source>
</evidence>
<proteinExistence type="predicted"/>
<name>A0A9P5NER5_GYMJU</name>
<feature type="region of interest" description="Disordered" evidence="1">
    <location>
        <begin position="119"/>
        <end position="149"/>
    </location>
</feature>
<keyword evidence="3" id="KW-1185">Reference proteome</keyword>
<evidence type="ECO:0000313" key="2">
    <source>
        <dbReference type="EMBL" id="KAF8884079.1"/>
    </source>
</evidence>
<gene>
    <name evidence="2" type="ORF">CPB84DRAFT_1750511</name>
</gene>
<sequence length="149" mass="16816">MHPENRPNTSLSRLHHRPTSNASKFGIDRNKSAVLGIPATPARFGYLRTAFKALEQEYLDVALPPSAQNTALDKIRAKLEKEFPDLFDKDDKEKKLYLAVQAVCEILYAKRRRNASLGKNRDPNFIDMSDVKSDSDGSDEYDPESNGTF</sequence>
<reference evidence="2" key="1">
    <citation type="submission" date="2020-11" db="EMBL/GenBank/DDBJ databases">
        <authorList>
            <consortium name="DOE Joint Genome Institute"/>
            <person name="Ahrendt S."/>
            <person name="Riley R."/>
            <person name="Andreopoulos W."/>
            <person name="LaButti K."/>
            <person name="Pangilinan J."/>
            <person name="Ruiz-duenas F.J."/>
            <person name="Barrasa J.M."/>
            <person name="Sanchez-Garcia M."/>
            <person name="Camarero S."/>
            <person name="Miyauchi S."/>
            <person name="Serrano A."/>
            <person name="Linde D."/>
            <person name="Babiker R."/>
            <person name="Drula E."/>
            <person name="Ayuso-Fernandez I."/>
            <person name="Pacheco R."/>
            <person name="Padilla G."/>
            <person name="Ferreira P."/>
            <person name="Barriuso J."/>
            <person name="Kellner H."/>
            <person name="Castanera R."/>
            <person name="Alfaro M."/>
            <person name="Ramirez L."/>
            <person name="Pisabarro A.G."/>
            <person name="Kuo A."/>
            <person name="Tritt A."/>
            <person name="Lipzen A."/>
            <person name="He G."/>
            <person name="Yan M."/>
            <person name="Ng V."/>
            <person name="Cullen D."/>
            <person name="Martin F."/>
            <person name="Rosso M.-N."/>
            <person name="Henrissat B."/>
            <person name="Hibbett D."/>
            <person name="Martinez A.T."/>
            <person name="Grigoriev I.V."/>
        </authorList>
    </citation>
    <scope>NUCLEOTIDE SEQUENCE</scope>
    <source>
        <strain evidence="2">AH 44721</strain>
    </source>
</reference>
<evidence type="ECO:0000313" key="3">
    <source>
        <dbReference type="Proteomes" id="UP000724874"/>
    </source>
</evidence>
<dbReference type="AlphaFoldDB" id="A0A9P5NER5"/>
<dbReference type="EMBL" id="JADNYJ010000111">
    <property type="protein sequence ID" value="KAF8884079.1"/>
    <property type="molecule type" value="Genomic_DNA"/>
</dbReference>
<comment type="caution">
    <text evidence="2">The sequence shown here is derived from an EMBL/GenBank/DDBJ whole genome shotgun (WGS) entry which is preliminary data.</text>
</comment>
<feature type="compositionally biased region" description="Polar residues" evidence="1">
    <location>
        <begin position="1"/>
        <end position="12"/>
    </location>
</feature>
<feature type="region of interest" description="Disordered" evidence="1">
    <location>
        <begin position="1"/>
        <end position="25"/>
    </location>
</feature>
<protein>
    <submittedName>
        <fullName evidence="2">Uncharacterized protein</fullName>
    </submittedName>
</protein>
<dbReference type="Proteomes" id="UP000724874">
    <property type="component" value="Unassembled WGS sequence"/>
</dbReference>
<organism evidence="2 3">
    <name type="scientific">Gymnopilus junonius</name>
    <name type="common">Spectacular rustgill mushroom</name>
    <name type="synonym">Gymnopilus spectabilis subsp. junonius</name>
    <dbReference type="NCBI Taxonomy" id="109634"/>
    <lineage>
        <taxon>Eukaryota</taxon>
        <taxon>Fungi</taxon>
        <taxon>Dikarya</taxon>
        <taxon>Basidiomycota</taxon>
        <taxon>Agaricomycotina</taxon>
        <taxon>Agaricomycetes</taxon>
        <taxon>Agaricomycetidae</taxon>
        <taxon>Agaricales</taxon>
        <taxon>Agaricineae</taxon>
        <taxon>Hymenogastraceae</taxon>
        <taxon>Gymnopilus</taxon>
    </lineage>
</organism>
<feature type="compositionally biased region" description="Basic and acidic residues" evidence="1">
    <location>
        <begin position="119"/>
        <end position="135"/>
    </location>
</feature>
<accession>A0A9P5NER5</accession>